<dbReference type="Pfam" id="PF01429">
    <property type="entry name" value="MBD"/>
    <property type="match status" value="1"/>
</dbReference>
<dbReference type="Gene3D" id="1.20.1280.50">
    <property type="match status" value="1"/>
</dbReference>
<feature type="compositionally biased region" description="Basic and acidic residues" evidence="1">
    <location>
        <begin position="76"/>
        <end position="90"/>
    </location>
</feature>
<dbReference type="PANTHER" id="PTHR15739">
    <property type="entry name" value="ZINC FINGER PROTEIN"/>
    <property type="match status" value="1"/>
</dbReference>
<feature type="region of interest" description="Disordered" evidence="1">
    <location>
        <begin position="343"/>
        <end position="379"/>
    </location>
</feature>
<evidence type="ECO:0000259" key="2">
    <source>
        <dbReference type="PROSITE" id="PS50982"/>
    </source>
</evidence>
<dbReference type="InterPro" id="IPR011011">
    <property type="entry name" value="Znf_FYVE_PHD"/>
</dbReference>
<dbReference type="GO" id="GO:0003677">
    <property type="term" value="F:DNA binding"/>
    <property type="evidence" value="ECO:0007669"/>
    <property type="project" value="InterPro"/>
</dbReference>
<feature type="domain" description="MBD" evidence="2">
    <location>
        <begin position="180"/>
        <end position="260"/>
    </location>
</feature>
<dbReference type="CDD" id="cd00122">
    <property type="entry name" value="MBD"/>
    <property type="match status" value="1"/>
</dbReference>
<feature type="compositionally biased region" description="Polar residues" evidence="1">
    <location>
        <begin position="59"/>
        <end position="70"/>
    </location>
</feature>
<dbReference type="Gene3D" id="3.30.890.10">
    <property type="entry name" value="Methyl-cpg-binding Protein 2, Chain A"/>
    <property type="match status" value="1"/>
</dbReference>
<dbReference type="SUPFAM" id="SSF81383">
    <property type="entry name" value="F-box domain"/>
    <property type="match status" value="1"/>
</dbReference>
<evidence type="ECO:0000256" key="1">
    <source>
        <dbReference type="SAM" id="MobiDB-lite"/>
    </source>
</evidence>
<dbReference type="OrthoDB" id="61560at2759"/>
<protein>
    <recommendedName>
        <fullName evidence="2">MBD domain-containing protein</fullName>
    </recommendedName>
</protein>
<dbReference type="EMBL" id="KB203149">
    <property type="protein sequence ID" value="ESO86205.1"/>
    <property type="molecule type" value="Genomic_DNA"/>
</dbReference>
<dbReference type="SUPFAM" id="SSF52047">
    <property type="entry name" value="RNI-like"/>
    <property type="match status" value="1"/>
</dbReference>
<feature type="region of interest" description="Disordered" evidence="1">
    <location>
        <begin position="276"/>
        <end position="317"/>
    </location>
</feature>
<dbReference type="Pfam" id="PF12937">
    <property type="entry name" value="F-box-like"/>
    <property type="match status" value="1"/>
</dbReference>
<accession>V3ZUE6</accession>
<dbReference type="CTD" id="20240614"/>
<dbReference type="InterPro" id="IPR036047">
    <property type="entry name" value="F-box-like_dom_sf"/>
</dbReference>
<dbReference type="SUPFAM" id="SSF54171">
    <property type="entry name" value="DNA-binding domain"/>
    <property type="match status" value="1"/>
</dbReference>
<name>V3ZUE6_LOTGI</name>
<reference evidence="3 4" key="1">
    <citation type="journal article" date="2013" name="Nature">
        <title>Insights into bilaterian evolution from three spiralian genomes.</title>
        <authorList>
            <person name="Simakov O."/>
            <person name="Marletaz F."/>
            <person name="Cho S.J."/>
            <person name="Edsinger-Gonzales E."/>
            <person name="Havlak P."/>
            <person name="Hellsten U."/>
            <person name="Kuo D.H."/>
            <person name="Larsson T."/>
            <person name="Lv J."/>
            <person name="Arendt D."/>
            <person name="Savage R."/>
            <person name="Osoegawa K."/>
            <person name="de Jong P."/>
            <person name="Grimwood J."/>
            <person name="Chapman J.A."/>
            <person name="Shapiro H."/>
            <person name="Aerts A."/>
            <person name="Otillar R.P."/>
            <person name="Terry A.Y."/>
            <person name="Boore J.L."/>
            <person name="Grigoriev I.V."/>
            <person name="Lindberg D.R."/>
            <person name="Seaver E.C."/>
            <person name="Weisblat D.A."/>
            <person name="Putnam N.H."/>
            <person name="Rokhsar D.S."/>
        </authorList>
    </citation>
    <scope>NUCLEOTIDE SEQUENCE [LARGE SCALE GENOMIC DNA]</scope>
</reference>
<dbReference type="OMA" id="CPVMVVE"/>
<dbReference type="HOGENOM" id="CLU_306353_0_0_1"/>
<feature type="region of interest" description="Disordered" evidence="1">
    <location>
        <begin position="656"/>
        <end position="679"/>
    </location>
</feature>
<dbReference type="InterPro" id="IPR032675">
    <property type="entry name" value="LRR_dom_sf"/>
</dbReference>
<dbReference type="Gene3D" id="3.80.10.10">
    <property type="entry name" value="Ribonuclease Inhibitor"/>
    <property type="match status" value="1"/>
</dbReference>
<dbReference type="STRING" id="225164.V3ZUE6"/>
<dbReference type="KEGG" id="lgi:LOTGIDRAFT_167437"/>
<feature type="compositionally biased region" description="Low complexity" evidence="1">
    <location>
        <begin position="662"/>
        <end position="679"/>
    </location>
</feature>
<keyword evidence="4" id="KW-1185">Reference proteome</keyword>
<gene>
    <name evidence="3" type="ORF">LOTGIDRAFT_167437</name>
</gene>
<dbReference type="SMART" id="SM00391">
    <property type="entry name" value="MBD"/>
    <property type="match status" value="1"/>
</dbReference>
<feature type="region of interest" description="Disordered" evidence="1">
    <location>
        <begin position="59"/>
        <end position="164"/>
    </location>
</feature>
<evidence type="ECO:0000313" key="3">
    <source>
        <dbReference type="EMBL" id="ESO86205.1"/>
    </source>
</evidence>
<feature type="compositionally biased region" description="Low complexity" evidence="1">
    <location>
        <begin position="128"/>
        <end position="158"/>
    </location>
</feature>
<dbReference type="InterPro" id="IPR052283">
    <property type="entry name" value="GenomicStab_NeuMorph_Reg"/>
</dbReference>
<dbReference type="InterPro" id="IPR001739">
    <property type="entry name" value="Methyl_CpG_DNA-bd"/>
</dbReference>
<dbReference type="Proteomes" id="UP000030746">
    <property type="component" value="Unassembled WGS sequence"/>
</dbReference>
<sequence length="1126" mass="124305">MDHSYAGPESSDVKNSVDGPPDTDHNYFGAKVKLEKDADEMSEDSEIFSDNLTAKQKVVDQNQNSAVQSDQEMETDETKTLESSDVKDGDEAKDDSGDETGLIMDVDDNSCDKTNSGAVAEDEGGGKSSQAESSQIDSSQAESSQIDSSQNTNNNNSSVHGDEEDGLESLMSNISEYTKDLDMNLLLRPFKEGWKREVVQRNVFEKYSASGRKKSKPVDIYYFTPEGRKLRSMIQINDYLNKSSSVKLPATCFCFMRKPIYREPFEIVRSAGKSRRSYDSPASVSPIKRGRPGKGNKMSPKPTLKPNKTKSSIPEPEVVIERDEDEFSMTPYLNMAIEAAASRKRSLDDVTTPAPPVKKKATARKSTTPRPPSLQPKTAVTLPAHLERSEGQLCTINCPGLEGQPPELTCSQCMCLFHPKCVNAESDVTSANFKCHRCRLLPNGTCNSIPVASNKTTSYTMVFPKPPTPKLSQTMNSTLRTYLDSKSPQMTQSTGNSILPLEIPPLPPLKMATSSMIPRSTLPLLKPSPGISLVPPKLIAAPGTIPMRTIAPHGVISPPKPQLGLTPQTPVIVQKPSKETPVNAQLLTLPTAVTKRLNLNQPLALKINNVHIVVPPNCVINSKEGLKVVLPPNTFGLPTDPQTKLNVTVSNNSGGVEGFKPVSDTSSSDSASVSVNGSANSVNGSANSVNTVTSVSGDNKNSVNDISSEVSVNKMKLSNKRKCVEGINPASCYIKSLYGGYDCMLLIFRYLSTRDLLRVGQVCKTWHNISQHLSLWRVIRLKDIKIPDWKIACKFIRKVGVQRLSLKGLHHYDDRNRTWHQLMANLYNLVALQEITFGLVPATVLHSVCEKLQSLQVFSAEFISDSNTEQMWNTPTKIDIGKLSKLEYLQELRLRGLGGLVLPNTSISGSLSNLTQLKQLKILSLTSLRSFEDSDFTFLSELKNLTTLEIGDCSPWKKAYESLGQLVSLKRLRLECGGDFDNTTLADSLSKLQSLEELELVMFIVPNNLAERMHHLQKLYRFVIWPYIEGRDEDSSLAQLNTNTLNSISKLCKLLYLEWGIVLTNDSSSPSKIVDSLKFQPGRFDSNSVSIQELTETLCSIMPDTEKIRVFRTQPLNHTKCKNKDS</sequence>
<dbReference type="GeneID" id="20240614"/>
<organism evidence="3 4">
    <name type="scientific">Lottia gigantea</name>
    <name type="common">Giant owl limpet</name>
    <dbReference type="NCBI Taxonomy" id="225164"/>
    <lineage>
        <taxon>Eukaryota</taxon>
        <taxon>Metazoa</taxon>
        <taxon>Spiralia</taxon>
        <taxon>Lophotrochozoa</taxon>
        <taxon>Mollusca</taxon>
        <taxon>Gastropoda</taxon>
        <taxon>Patellogastropoda</taxon>
        <taxon>Lottioidea</taxon>
        <taxon>Lottiidae</taxon>
        <taxon>Lottia</taxon>
    </lineage>
</organism>
<dbReference type="InterPro" id="IPR016177">
    <property type="entry name" value="DNA-bd_dom_sf"/>
</dbReference>
<dbReference type="SUPFAM" id="SSF57903">
    <property type="entry name" value="FYVE/PHD zinc finger"/>
    <property type="match status" value="1"/>
</dbReference>
<dbReference type="RefSeq" id="XP_009063163.1">
    <property type="nucleotide sequence ID" value="XM_009064915.1"/>
</dbReference>
<proteinExistence type="predicted"/>
<dbReference type="InterPro" id="IPR001810">
    <property type="entry name" value="F-box_dom"/>
</dbReference>
<dbReference type="PANTHER" id="PTHR15739:SF5">
    <property type="entry name" value="LD23158P"/>
    <property type="match status" value="1"/>
</dbReference>
<dbReference type="AlphaFoldDB" id="V3ZUE6"/>
<feature type="region of interest" description="Disordered" evidence="1">
    <location>
        <begin position="1"/>
        <end position="29"/>
    </location>
</feature>
<evidence type="ECO:0000313" key="4">
    <source>
        <dbReference type="Proteomes" id="UP000030746"/>
    </source>
</evidence>
<dbReference type="PROSITE" id="PS50982">
    <property type="entry name" value="MBD"/>
    <property type="match status" value="1"/>
</dbReference>